<dbReference type="GO" id="GO:0009279">
    <property type="term" value="C:cell outer membrane"/>
    <property type="evidence" value="ECO:0007669"/>
    <property type="project" value="UniProtKB-SubCell"/>
</dbReference>
<dbReference type="EMBL" id="SLXO01000001">
    <property type="protein sequence ID" value="TCP38429.1"/>
    <property type="molecule type" value="Genomic_DNA"/>
</dbReference>
<dbReference type="OrthoDB" id="9760225at2"/>
<gene>
    <name evidence="1" type="primary">lptD</name>
    <name evidence="4" type="ORF">EV659_101333</name>
</gene>
<feature type="region of interest" description="Disordered" evidence="2">
    <location>
        <begin position="28"/>
        <end position="55"/>
    </location>
</feature>
<comment type="subunit">
    <text evidence="1">Component of the lipopolysaccharide transport and assembly complex.</text>
</comment>
<comment type="function">
    <text evidence="1">Involved in the assembly of lipopolysaccharide (LPS) at the surface of the outer membrane.</text>
</comment>
<dbReference type="InParanoid" id="A0A4R2PRH0"/>
<protein>
    <recommendedName>
        <fullName evidence="1">LPS-assembly protein LptD</fullName>
    </recommendedName>
</protein>
<dbReference type="InterPro" id="IPR050218">
    <property type="entry name" value="LptD"/>
</dbReference>
<feature type="signal peptide" evidence="1">
    <location>
        <begin position="1"/>
        <end position="30"/>
    </location>
</feature>
<organism evidence="4 5">
    <name type="scientific">Rhodothalassium salexigens DSM 2132</name>
    <dbReference type="NCBI Taxonomy" id="1188247"/>
    <lineage>
        <taxon>Bacteria</taxon>
        <taxon>Pseudomonadati</taxon>
        <taxon>Pseudomonadota</taxon>
        <taxon>Alphaproteobacteria</taxon>
        <taxon>Rhodothalassiales</taxon>
        <taxon>Rhodothalassiaceae</taxon>
        <taxon>Rhodothalassium</taxon>
    </lineage>
</organism>
<dbReference type="Pfam" id="PF04453">
    <property type="entry name" value="LptD"/>
    <property type="match status" value="1"/>
</dbReference>
<comment type="caution">
    <text evidence="1">Lacks conserved residue(s) required for the propagation of feature annotation.</text>
</comment>
<name>A0A4R2PRH0_RHOSA</name>
<dbReference type="RefSeq" id="WP_132706854.1">
    <property type="nucleotide sequence ID" value="NZ_JACIGF010000001.1"/>
</dbReference>
<evidence type="ECO:0000256" key="2">
    <source>
        <dbReference type="SAM" id="MobiDB-lite"/>
    </source>
</evidence>
<sequence precursor="true">MPRQHPRSRPLRRALLAAATALASGGMASAGPVEAAPLDATPLHATPGPIPELPQSPAERLQAKLDSLGDDVTFSARRLTYEPAENKIYAEGRVRVEQNGYVLEAGALTYDRDAGTITARDGVRITDPDGNLIAADRAVVADSLAEGTIENVTLLLEDGSRARAATGERLANGDVLLDRAVYSPCVVCQGGDTPAWRLKAASVVHDKSAKRIVYRNATLDVFGVSVAPLPYLSHPDPTVKRASGLLVPEVGQRNELGLYADIPFHWAISDRQDFTGSTLVSTREAPIAIGEYRRHLGFGRLRAGGSLTYDTDAEDATGQDTANGEFRGHFYSNGRFVLSDAWSLDHQIQWASDDTFLRRTGLSDADTLVTSFDATGAYGRSSVRARGFAFQGLRVEDVAGRTPFILPLVNAEWVSDPGFLAGTARLSGNVQLLTRTGGQDSRRISAGASWTRRLTSDWGHVVRLDAQVRGDLYDVRDADRPDLIAEAGGTNPFAGRDGTHARGLARAGMTVSWPFVSSRGGVRQVIEPIVQGVAAPQGLNDTAIPNEDSRAFELSTLNLFDLNRTPGLDAIDSGSRLTYGLKYRVLTDLLDLQVMAGHSLRTEATPAIFADGTGLGGTASDIVAGLEARLGDRLDLVYRGQLDNKTLEPELTEVETRLDLHPVTLNAGYLRIDRDLVLPDRPDREEVRIDGQLAVTDHWTLFGGIIRDLSDRTDIATIEYETGVVYSNCCFELSLGVRDSNIIDRDVDPGTSFILRLRLKSLE</sequence>
<dbReference type="InterPro" id="IPR006311">
    <property type="entry name" value="TAT_signal"/>
</dbReference>
<dbReference type="Proteomes" id="UP000295399">
    <property type="component" value="Unassembled WGS sequence"/>
</dbReference>
<evidence type="ECO:0000256" key="1">
    <source>
        <dbReference type="HAMAP-Rule" id="MF_01411"/>
    </source>
</evidence>
<dbReference type="InterPro" id="IPR020889">
    <property type="entry name" value="LipoPS_assembly_LptD"/>
</dbReference>
<comment type="similarity">
    <text evidence="1">Belongs to the LptD family.</text>
</comment>
<comment type="caution">
    <text evidence="4">The sequence shown here is derived from an EMBL/GenBank/DDBJ whole genome shotgun (WGS) entry which is preliminary data.</text>
</comment>
<dbReference type="HAMAP" id="MF_01411">
    <property type="entry name" value="LPS_assembly_LptD"/>
    <property type="match status" value="1"/>
</dbReference>
<keyword evidence="1" id="KW-0472">Membrane</keyword>
<comment type="subcellular location">
    <subcellularLocation>
        <location evidence="1">Cell outer membrane</location>
    </subcellularLocation>
</comment>
<dbReference type="AlphaFoldDB" id="A0A4R2PRH0"/>
<dbReference type="PROSITE" id="PS51318">
    <property type="entry name" value="TAT"/>
    <property type="match status" value="1"/>
</dbReference>
<keyword evidence="1" id="KW-0732">Signal</keyword>
<reference evidence="4 5" key="1">
    <citation type="submission" date="2019-03" db="EMBL/GenBank/DDBJ databases">
        <title>Genomic Encyclopedia of Type Strains, Phase IV (KMG-IV): sequencing the most valuable type-strain genomes for metagenomic binning, comparative biology and taxonomic classification.</title>
        <authorList>
            <person name="Goeker M."/>
        </authorList>
    </citation>
    <scope>NUCLEOTIDE SEQUENCE [LARGE SCALE GENOMIC DNA]</scope>
    <source>
        <strain evidence="4 5">DSM 2132</strain>
    </source>
</reference>
<dbReference type="InterPro" id="IPR007543">
    <property type="entry name" value="LptD_C"/>
</dbReference>
<evidence type="ECO:0000259" key="3">
    <source>
        <dbReference type="Pfam" id="PF04453"/>
    </source>
</evidence>
<dbReference type="PANTHER" id="PTHR30189">
    <property type="entry name" value="LPS-ASSEMBLY PROTEIN"/>
    <property type="match status" value="1"/>
</dbReference>
<keyword evidence="1" id="KW-0998">Cell outer membrane</keyword>
<evidence type="ECO:0000313" key="4">
    <source>
        <dbReference type="EMBL" id="TCP38429.1"/>
    </source>
</evidence>
<feature type="domain" description="LptD C-terminal" evidence="3">
    <location>
        <begin position="326"/>
        <end position="699"/>
    </location>
</feature>
<evidence type="ECO:0000313" key="5">
    <source>
        <dbReference type="Proteomes" id="UP000295399"/>
    </source>
</evidence>
<dbReference type="GO" id="GO:1990351">
    <property type="term" value="C:transporter complex"/>
    <property type="evidence" value="ECO:0007669"/>
    <property type="project" value="TreeGrafter"/>
</dbReference>
<dbReference type="FunCoup" id="A0A4R2PRH0">
    <property type="interactions" value="119"/>
</dbReference>
<dbReference type="GO" id="GO:0043165">
    <property type="term" value="P:Gram-negative-bacterium-type cell outer membrane assembly"/>
    <property type="evidence" value="ECO:0007669"/>
    <property type="project" value="UniProtKB-UniRule"/>
</dbReference>
<keyword evidence="5" id="KW-1185">Reference proteome</keyword>
<proteinExistence type="inferred from homology"/>
<accession>A0A4R2PRH0</accession>
<dbReference type="Gene3D" id="2.60.450.10">
    <property type="entry name" value="Lipopolysaccharide (LPS) transport protein A like domain"/>
    <property type="match status" value="1"/>
</dbReference>
<dbReference type="GO" id="GO:0015920">
    <property type="term" value="P:lipopolysaccharide transport"/>
    <property type="evidence" value="ECO:0007669"/>
    <property type="project" value="InterPro"/>
</dbReference>
<dbReference type="PANTHER" id="PTHR30189:SF1">
    <property type="entry name" value="LPS-ASSEMBLY PROTEIN LPTD"/>
    <property type="match status" value="1"/>
</dbReference>
<feature type="chain" id="PRO_5021050883" description="LPS-assembly protein LptD" evidence="1">
    <location>
        <begin position="31"/>
        <end position="763"/>
    </location>
</feature>